<protein>
    <submittedName>
        <fullName evidence="1">Uncharacterized protein</fullName>
    </submittedName>
</protein>
<dbReference type="Proteomes" id="UP000010412">
    <property type="component" value="Unassembled WGS sequence"/>
</dbReference>
<organism evidence="1 2">
    <name type="scientific">Veillonella atypica KON</name>
    <dbReference type="NCBI Taxonomy" id="1128111"/>
    <lineage>
        <taxon>Bacteria</taxon>
        <taxon>Bacillati</taxon>
        <taxon>Bacillota</taxon>
        <taxon>Negativicutes</taxon>
        <taxon>Veillonellales</taxon>
        <taxon>Veillonellaceae</taxon>
        <taxon>Veillonella</taxon>
    </lineage>
</organism>
<name>A0ABN0IK78_9FIRM</name>
<evidence type="ECO:0000313" key="2">
    <source>
        <dbReference type="Proteomes" id="UP000010412"/>
    </source>
</evidence>
<proteinExistence type="predicted"/>
<dbReference type="EMBL" id="AMEX01000017">
    <property type="protein sequence ID" value="EKY19344.1"/>
    <property type="molecule type" value="Genomic_DNA"/>
</dbReference>
<gene>
    <name evidence="1" type="ORF">HMPREF0870_01148</name>
</gene>
<comment type="caution">
    <text evidence="1">The sequence shown here is derived from an EMBL/GenBank/DDBJ whole genome shotgun (WGS) entry which is preliminary data.</text>
</comment>
<keyword evidence="2" id="KW-1185">Reference proteome</keyword>
<accession>A0ABN0IK78</accession>
<reference evidence="1 2" key="1">
    <citation type="submission" date="2012-05" db="EMBL/GenBank/DDBJ databases">
        <authorList>
            <person name="Weinstock G."/>
            <person name="Sodergren E."/>
            <person name="Lobos E.A."/>
            <person name="Fulton L."/>
            <person name="Fulton R."/>
            <person name="Courtney L."/>
            <person name="Fronick C."/>
            <person name="O'Laughlin M."/>
            <person name="Godfrey J."/>
            <person name="Wilson R.M."/>
            <person name="Miner T."/>
            <person name="Farmer C."/>
            <person name="Delehaunty K."/>
            <person name="Cordes M."/>
            <person name="Minx P."/>
            <person name="Tomlinson C."/>
            <person name="Chen J."/>
            <person name="Wollam A."/>
            <person name="Pepin K.H."/>
            <person name="Bhonagiri V."/>
            <person name="Zhang X."/>
            <person name="Suruliraj S."/>
            <person name="Warren W."/>
            <person name="Mitreva M."/>
            <person name="Mardis E.R."/>
            <person name="Wilson R.K."/>
        </authorList>
    </citation>
    <scope>NUCLEOTIDE SEQUENCE [LARGE SCALE GENOMIC DNA]</scope>
    <source>
        <strain evidence="1 2">KON</strain>
    </source>
</reference>
<evidence type="ECO:0000313" key="1">
    <source>
        <dbReference type="EMBL" id="EKY19344.1"/>
    </source>
</evidence>
<sequence>MLSINMGMKVNYNITFIRGMVSNYGNACGMMNSELYLIRRPL</sequence>